<reference evidence="2" key="1">
    <citation type="submission" date="2020-10" db="EMBL/GenBank/DDBJ databases">
        <title>Diversity and distribution of actinomycetes associated with coral in the coast of Hainan.</title>
        <authorList>
            <person name="Li F."/>
        </authorList>
    </citation>
    <scope>NUCLEOTIDE SEQUENCE</scope>
    <source>
        <strain evidence="2">HNM0983</strain>
    </source>
</reference>
<dbReference type="InterPro" id="IPR043917">
    <property type="entry name" value="DUF5753"/>
</dbReference>
<organism evidence="2 3">
    <name type="scientific">Saccharopolyspora montiporae</name>
    <dbReference type="NCBI Taxonomy" id="2781240"/>
    <lineage>
        <taxon>Bacteria</taxon>
        <taxon>Bacillati</taxon>
        <taxon>Actinomycetota</taxon>
        <taxon>Actinomycetes</taxon>
        <taxon>Pseudonocardiales</taxon>
        <taxon>Pseudonocardiaceae</taxon>
        <taxon>Saccharopolyspora</taxon>
    </lineage>
</organism>
<dbReference type="Pfam" id="PF19054">
    <property type="entry name" value="DUF5753"/>
    <property type="match status" value="1"/>
</dbReference>
<name>A0A929B4C0_9PSEU</name>
<dbReference type="EMBL" id="JADEYC010000001">
    <property type="protein sequence ID" value="MBE9372929.1"/>
    <property type="molecule type" value="Genomic_DNA"/>
</dbReference>
<proteinExistence type="predicted"/>
<evidence type="ECO:0000313" key="2">
    <source>
        <dbReference type="EMBL" id="MBE9372929.1"/>
    </source>
</evidence>
<evidence type="ECO:0000259" key="1">
    <source>
        <dbReference type="Pfam" id="PF19054"/>
    </source>
</evidence>
<evidence type="ECO:0000313" key="3">
    <source>
        <dbReference type="Proteomes" id="UP000598360"/>
    </source>
</evidence>
<gene>
    <name evidence="2" type="ORF">IQ251_00560</name>
</gene>
<dbReference type="Proteomes" id="UP000598360">
    <property type="component" value="Unassembled WGS sequence"/>
</dbReference>
<sequence>MQRQGVLYDTSKRIEILVGEAGLRYPICAPETMSAQLDRIGSLIGMSTVRFGILPLNRRMPYMPMHGYTLFDGLALVENITAEIRIRDEDEVATYHTLTDRLWNVAAEGDDARAILSSLRP</sequence>
<dbReference type="AlphaFoldDB" id="A0A929B4C0"/>
<comment type="caution">
    <text evidence="2">The sequence shown here is derived from an EMBL/GenBank/DDBJ whole genome shotgun (WGS) entry which is preliminary data.</text>
</comment>
<accession>A0A929B4C0</accession>
<protein>
    <recommendedName>
        <fullName evidence="1">DUF5753 domain-containing protein</fullName>
    </recommendedName>
</protein>
<keyword evidence="3" id="KW-1185">Reference proteome</keyword>
<feature type="domain" description="DUF5753" evidence="1">
    <location>
        <begin position="1"/>
        <end position="117"/>
    </location>
</feature>